<evidence type="ECO:0000313" key="2">
    <source>
        <dbReference type="WBParaSite" id="nRc.2.0.1.t02611-RA"/>
    </source>
</evidence>
<dbReference type="Proteomes" id="UP000887565">
    <property type="component" value="Unplaced"/>
</dbReference>
<dbReference type="WBParaSite" id="nRc.2.0.1.t02611-RA">
    <property type="protein sequence ID" value="nRc.2.0.1.t02611-RA"/>
    <property type="gene ID" value="nRc.2.0.1.g02611"/>
</dbReference>
<sequence>MSTSGIPQAQTKISYQEDRVNKATLTIHASSTVFSCSEDDKFRLSFKNCSISKLIKEALLIMLTKERLPSFFKTGRTENFLAINFSTRSTISLLNKKIGFPFVQSSKINSLFKLWEQHIRAALYKLKNFK</sequence>
<keyword evidence="1" id="KW-1185">Reference proteome</keyword>
<organism evidence="1 2">
    <name type="scientific">Romanomermis culicivorax</name>
    <name type="common">Nematode worm</name>
    <dbReference type="NCBI Taxonomy" id="13658"/>
    <lineage>
        <taxon>Eukaryota</taxon>
        <taxon>Metazoa</taxon>
        <taxon>Ecdysozoa</taxon>
        <taxon>Nematoda</taxon>
        <taxon>Enoplea</taxon>
        <taxon>Dorylaimia</taxon>
        <taxon>Mermithida</taxon>
        <taxon>Mermithoidea</taxon>
        <taxon>Mermithidae</taxon>
        <taxon>Romanomermis</taxon>
    </lineage>
</organism>
<reference evidence="2" key="1">
    <citation type="submission" date="2022-11" db="UniProtKB">
        <authorList>
            <consortium name="WormBaseParasite"/>
        </authorList>
    </citation>
    <scope>IDENTIFICATION</scope>
</reference>
<protein>
    <submittedName>
        <fullName evidence="2">Uncharacterized protein</fullName>
    </submittedName>
</protein>
<evidence type="ECO:0000313" key="1">
    <source>
        <dbReference type="Proteomes" id="UP000887565"/>
    </source>
</evidence>
<proteinExistence type="predicted"/>
<name>A0A915HM55_ROMCU</name>
<accession>A0A915HM55</accession>
<dbReference type="AlphaFoldDB" id="A0A915HM55"/>